<feature type="transmembrane region" description="Helical" evidence="2">
    <location>
        <begin position="67"/>
        <end position="89"/>
    </location>
</feature>
<name>A0A368JPY0_9BACT</name>
<protein>
    <submittedName>
        <fullName evidence="4">Potassium channel protein</fullName>
    </submittedName>
</protein>
<dbReference type="GO" id="GO:0005886">
    <property type="term" value="C:plasma membrane"/>
    <property type="evidence" value="ECO:0007669"/>
    <property type="project" value="UniProtKB-SubCell"/>
</dbReference>
<dbReference type="GO" id="GO:0034220">
    <property type="term" value="P:monoatomic ion transmembrane transport"/>
    <property type="evidence" value="ECO:0007669"/>
    <property type="project" value="UniProtKB-KW"/>
</dbReference>
<dbReference type="InterPro" id="IPR013099">
    <property type="entry name" value="K_chnl_dom"/>
</dbReference>
<keyword evidence="2" id="KW-0812">Transmembrane</keyword>
<keyword evidence="2" id="KW-0472">Membrane</keyword>
<dbReference type="InterPro" id="IPR036291">
    <property type="entry name" value="NAD(P)-bd_dom_sf"/>
</dbReference>
<dbReference type="Proteomes" id="UP000253383">
    <property type="component" value="Unassembled WGS sequence"/>
</dbReference>
<accession>A0A368JPY0</accession>
<sequence>MFNGRQRYSLLFPFLIIIAISFMGIGGYMYIEDYNFIDALYMTVISITTVGYTEVKPLSPNGRLFTVLLLISSFTTFAYALALITQYVASGELINYFRQRKMVKQIDELTNHVILCGLGRNGQEAAITLRQNKVPFVVIEQNEERVRSYMAKNESLLYLIGNATEDETLQKAGIDRAKALLTALPTDADNVFIVLSARSLNEKLTIISRASQHSALNKLRKAGANKVVMPDKIGGAHMASIVSRPDVMDFLEYLTGYAESGSIVDVMEIGTLSKDYEGVPLRQLIDDHLAEGIVIAIKTTSDYLITPSPSLLLERTMKLFFLHKINVRNASMELVQKA</sequence>
<comment type="caution">
    <text evidence="4">The sequence shown here is derived from an EMBL/GenBank/DDBJ whole genome shotgun (WGS) entry which is preliminary data.</text>
</comment>
<dbReference type="Pfam" id="PF07885">
    <property type="entry name" value="Ion_trans_2"/>
    <property type="match status" value="1"/>
</dbReference>
<dbReference type="GO" id="GO:0006813">
    <property type="term" value="P:potassium ion transport"/>
    <property type="evidence" value="ECO:0007669"/>
    <property type="project" value="InterPro"/>
</dbReference>
<keyword evidence="5" id="KW-1185">Reference proteome</keyword>
<evidence type="ECO:0000256" key="1">
    <source>
        <dbReference type="ARBA" id="ARBA00004651"/>
    </source>
</evidence>
<evidence type="ECO:0000256" key="2">
    <source>
        <dbReference type="SAM" id="Phobius"/>
    </source>
</evidence>
<gene>
    <name evidence="4" type="ORF">DUE52_14625</name>
</gene>
<feature type="domain" description="RCK N-terminal" evidence="3">
    <location>
        <begin position="110"/>
        <end position="229"/>
    </location>
</feature>
<dbReference type="SUPFAM" id="SSF81324">
    <property type="entry name" value="Voltage-gated potassium channels"/>
    <property type="match status" value="1"/>
</dbReference>
<dbReference type="SUPFAM" id="SSF51735">
    <property type="entry name" value="NAD(P)-binding Rossmann-fold domains"/>
    <property type="match status" value="1"/>
</dbReference>
<dbReference type="PROSITE" id="PS51201">
    <property type="entry name" value="RCK_N"/>
    <property type="match status" value="1"/>
</dbReference>
<evidence type="ECO:0000313" key="5">
    <source>
        <dbReference type="Proteomes" id="UP000253383"/>
    </source>
</evidence>
<dbReference type="Gene3D" id="1.10.287.70">
    <property type="match status" value="1"/>
</dbReference>
<dbReference type="InterPro" id="IPR003148">
    <property type="entry name" value="RCK_N"/>
</dbReference>
<dbReference type="InterPro" id="IPR050721">
    <property type="entry name" value="Trk_Ktr_HKT_K-transport"/>
</dbReference>
<keyword evidence="4" id="KW-0406">Ion transport</keyword>
<feature type="transmembrane region" description="Helical" evidence="2">
    <location>
        <begin position="37"/>
        <end position="55"/>
    </location>
</feature>
<reference evidence="4 5" key="1">
    <citation type="submission" date="2018-07" db="EMBL/GenBank/DDBJ databases">
        <title>Genome analysis of Larkinella rosea.</title>
        <authorList>
            <person name="Zhou Z."/>
            <person name="Wang G."/>
        </authorList>
    </citation>
    <scope>NUCLEOTIDE SEQUENCE [LARGE SCALE GENOMIC DNA]</scope>
    <source>
        <strain evidence="5">zzj9</strain>
    </source>
</reference>
<organism evidence="4 5">
    <name type="scientific">Larkinella punicea</name>
    <dbReference type="NCBI Taxonomy" id="2315727"/>
    <lineage>
        <taxon>Bacteria</taxon>
        <taxon>Pseudomonadati</taxon>
        <taxon>Bacteroidota</taxon>
        <taxon>Cytophagia</taxon>
        <taxon>Cytophagales</taxon>
        <taxon>Spirosomataceae</taxon>
        <taxon>Larkinella</taxon>
    </lineage>
</organism>
<dbReference type="AlphaFoldDB" id="A0A368JPY0"/>
<feature type="transmembrane region" description="Helical" evidence="2">
    <location>
        <begin position="12"/>
        <end position="31"/>
    </location>
</feature>
<comment type="subcellular location">
    <subcellularLocation>
        <location evidence="1">Cell membrane</location>
        <topology evidence="1">Multi-pass membrane protein</topology>
    </subcellularLocation>
</comment>
<dbReference type="Gene3D" id="3.40.50.720">
    <property type="entry name" value="NAD(P)-binding Rossmann-like Domain"/>
    <property type="match status" value="1"/>
</dbReference>
<dbReference type="PANTHER" id="PTHR43833:SF9">
    <property type="entry name" value="POTASSIUM CHANNEL PROTEIN YUGO-RELATED"/>
    <property type="match status" value="1"/>
</dbReference>
<dbReference type="OrthoDB" id="9781411at2"/>
<dbReference type="EMBL" id="QOWE01000011">
    <property type="protein sequence ID" value="RCR68714.1"/>
    <property type="molecule type" value="Genomic_DNA"/>
</dbReference>
<keyword evidence="4" id="KW-0813">Transport</keyword>
<dbReference type="PANTHER" id="PTHR43833">
    <property type="entry name" value="POTASSIUM CHANNEL PROTEIN 2-RELATED-RELATED"/>
    <property type="match status" value="1"/>
</dbReference>
<keyword evidence="4" id="KW-0407">Ion channel</keyword>
<evidence type="ECO:0000313" key="4">
    <source>
        <dbReference type="EMBL" id="RCR68714.1"/>
    </source>
</evidence>
<dbReference type="Pfam" id="PF02254">
    <property type="entry name" value="TrkA_N"/>
    <property type="match status" value="1"/>
</dbReference>
<evidence type="ECO:0000259" key="3">
    <source>
        <dbReference type="PROSITE" id="PS51201"/>
    </source>
</evidence>
<dbReference type="RefSeq" id="WP_114406765.1">
    <property type="nucleotide sequence ID" value="NZ_QOWE01000011.1"/>
</dbReference>
<proteinExistence type="predicted"/>
<keyword evidence="2" id="KW-1133">Transmembrane helix</keyword>